<proteinExistence type="predicted"/>
<gene>
    <name evidence="1" type="ORF">CLUMA_CG010104</name>
</gene>
<organism evidence="1 2">
    <name type="scientific">Clunio marinus</name>
    <dbReference type="NCBI Taxonomy" id="568069"/>
    <lineage>
        <taxon>Eukaryota</taxon>
        <taxon>Metazoa</taxon>
        <taxon>Ecdysozoa</taxon>
        <taxon>Arthropoda</taxon>
        <taxon>Hexapoda</taxon>
        <taxon>Insecta</taxon>
        <taxon>Pterygota</taxon>
        <taxon>Neoptera</taxon>
        <taxon>Endopterygota</taxon>
        <taxon>Diptera</taxon>
        <taxon>Nematocera</taxon>
        <taxon>Chironomoidea</taxon>
        <taxon>Chironomidae</taxon>
        <taxon>Clunio</taxon>
    </lineage>
</organism>
<evidence type="ECO:0000313" key="1">
    <source>
        <dbReference type="EMBL" id="CRK96810.1"/>
    </source>
</evidence>
<reference evidence="1 2" key="1">
    <citation type="submission" date="2015-04" db="EMBL/GenBank/DDBJ databases">
        <authorList>
            <person name="Syromyatnikov M.Y."/>
            <person name="Popov V.N."/>
        </authorList>
    </citation>
    <scope>NUCLEOTIDE SEQUENCE [LARGE SCALE GENOMIC DNA]</scope>
</reference>
<evidence type="ECO:0000313" key="2">
    <source>
        <dbReference type="Proteomes" id="UP000183832"/>
    </source>
</evidence>
<name>A0A1J1IAP4_9DIPT</name>
<dbReference type="AlphaFoldDB" id="A0A1J1IAP4"/>
<protein>
    <submittedName>
        <fullName evidence="1">CLUMA_CG010104, isoform A</fullName>
    </submittedName>
</protein>
<keyword evidence="2" id="KW-1185">Reference proteome</keyword>
<dbReference type="EMBL" id="CVRI01000044">
    <property type="protein sequence ID" value="CRK96810.1"/>
    <property type="molecule type" value="Genomic_DNA"/>
</dbReference>
<sequence>MEMRIKRQIKIWRLMPTHDLSSLCFSFLLRLLSFKSFGYGSHRKILSSQDLIGYFKSSSYYLHSTTNAHHFVVEEQYHRKTNYKTKTNQDIPRQNIVG</sequence>
<dbReference type="Proteomes" id="UP000183832">
    <property type="component" value="Unassembled WGS sequence"/>
</dbReference>
<accession>A0A1J1IAP4</accession>